<proteinExistence type="predicted"/>
<dbReference type="AlphaFoldDB" id="A0A0F9NDA2"/>
<gene>
    <name evidence="2" type="ORF">LCGC14_1041550</name>
</gene>
<reference evidence="2" key="1">
    <citation type="journal article" date="2015" name="Nature">
        <title>Complex archaea that bridge the gap between prokaryotes and eukaryotes.</title>
        <authorList>
            <person name="Spang A."/>
            <person name="Saw J.H."/>
            <person name="Jorgensen S.L."/>
            <person name="Zaremba-Niedzwiedzka K."/>
            <person name="Martijn J."/>
            <person name="Lind A.E."/>
            <person name="van Eijk R."/>
            <person name="Schleper C."/>
            <person name="Guy L."/>
            <person name="Ettema T.J."/>
        </authorList>
    </citation>
    <scope>NUCLEOTIDE SEQUENCE</scope>
</reference>
<dbReference type="EMBL" id="LAZR01004291">
    <property type="protein sequence ID" value="KKN09942.1"/>
    <property type="molecule type" value="Genomic_DNA"/>
</dbReference>
<feature type="compositionally biased region" description="Basic and acidic residues" evidence="1">
    <location>
        <begin position="59"/>
        <end position="69"/>
    </location>
</feature>
<protein>
    <submittedName>
        <fullName evidence="2">Uncharacterized protein</fullName>
    </submittedName>
</protein>
<evidence type="ECO:0000256" key="1">
    <source>
        <dbReference type="SAM" id="MobiDB-lite"/>
    </source>
</evidence>
<feature type="region of interest" description="Disordered" evidence="1">
    <location>
        <begin position="1"/>
        <end position="69"/>
    </location>
</feature>
<comment type="caution">
    <text evidence="2">The sequence shown here is derived from an EMBL/GenBank/DDBJ whole genome shotgun (WGS) entry which is preliminary data.</text>
</comment>
<accession>A0A0F9NDA2</accession>
<name>A0A0F9NDA2_9ZZZZ</name>
<organism evidence="2">
    <name type="scientific">marine sediment metagenome</name>
    <dbReference type="NCBI Taxonomy" id="412755"/>
    <lineage>
        <taxon>unclassified sequences</taxon>
        <taxon>metagenomes</taxon>
        <taxon>ecological metagenomes</taxon>
    </lineage>
</organism>
<evidence type="ECO:0000313" key="2">
    <source>
        <dbReference type="EMBL" id="KKN09942.1"/>
    </source>
</evidence>
<sequence length="69" mass="7592">MTITRHYPALPSKLPSKRNKAAAKLEYPTPESLPSVPTIDRPLDPLRPPLIRDANPPPRGHDVDCSDVA</sequence>